<sequence>MAKFAAQTYKNKAMGKLQHQSFDYLSLANTSGVIRFPRDQKYYQLTMTGKLLLVTILCLMGGSAMGDDIMEGTYNVTAFCTAVKTGTQLGSLETCQKYYVCQSTGPVVAECQSGYSYDYKRSTCAVSSQVDCYYGVSEPCAGKNGTWVPNIAVCGGYYYCNNSIAMPGKCPSGQTFDSSKTACVYGSCSSNLNESNETVLTSLCDVVPPNQYFGDTKDCKTWNYCLSNSTGVFLKTGNCSNTNNQDAYNPATGQCTYNSTAVCSRVTGVPLSSVSVSCSTEGEIQASDTVCGTYSVCTSGKWVAKSCDTGYYYDVRQKICVLRQAATPQAGCNRCQFANKEFVNAVNSDNCSTYYYCNKNNEATLNTCPETYFFNENIGACKPDDGMEAYVKNNGACYGSSLTKTTDSTEDEASTVDA</sequence>
<feature type="domain" description="Chitin-binding type-2" evidence="6">
    <location>
        <begin position="275"/>
        <end position="320"/>
    </location>
</feature>
<dbReference type="SMART" id="SM00494">
    <property type="entry name" value="ChtBD2"/>
    <property type="match status" value="5"/>
</dbReference>
<dbReference type="Pfam" id="PF01607">
    <property type="entry name" value="CBM_14"/>
    <property type="match status" value="4"/>
</dbReference>
<evidence type="ECO:0000256" key="1">
    <source>
        <dbReference type="ARBA" id="ARBA00022669"/>
    </source>
</evidence>
<feature type="domain" description="Chitin-binding type-2" evidence="6">
    <location>
        <begin position="332"/>
        <end position="399"/>
    </location>
</feature>
<dbReference type="Gene3D" id="2.170.140.10">
    <property type="entry name" value="Chitin binding domain"/>
    <property type="match status" value="2"/>
</dbReference>
<dbReference type="PANTHER" id="PTHR23301:SF0">
    <property type="entry name" value="CHITIN-BINDING TYPE-2 DOMAIN-CONTAINING PROTEIN-RELATED"/>
    <property type="match status" value="1"/>
</dbReference>
<dbReference type="GO" id="GO:0008061">
    <property type="term" value="F:chitin binding"/>
    <property type="evidence" value="ECO:0007669"/>
    <property type="project" value="UniProtKB-KW"/>
</dbReference>
<dbReference type="PANTHER" id="PTHR23301">
    <property type="entry name" value="CHITIN BINDING PERITROPHIN-A"/>
    <property type="match status" value="1"/>
</dbReference>
<evidence type="ECO:0000313" key="8">
    <source>
        <dbReference type="RefSeq" id="XP_016932058.3"/>
    </source>
</evidence>
<dbReference type="InterPro" id="IPR036508">
    <property type="entry name" value="Chitin-bd_dom_sf"/>
</dbReference>
<organism evidence="7 8">
    <name type="scientific">Drosophila suzukii</name>
    <name type="common">Spotted-wing drosophila fruit fly</name>
    <dbReference type="NCBI Taxonomy" id="28584"/>
    <lineage>
        <taxon>Eukaryota</taxon>
        <taxon>Metazoa</taxon>
        <taxon>Ecdysozoa</taxon>
        <taxon>Arthropoda</taxon>
        <taxon>Hexapoda</taxon>
        <taxon>Insecta</taxon>
        <taxon>Pterygota</taxon>
        <taxon>Neoptera</taxon>
        <taxon>Endopterygota</taxon>
        <taxon>Diptera</taxon>
        <taxon>Brachycera</taxon>
        <taxon>Muscomorpha</taxon>
        <taxon>Ephydroidea</taxon>
        <taxon>Drosophilidae</taxon>
        <taxon>Drosophila</taxon>
        <taxon>Sophophora</taxon>
    </lineage>
</organism>
<feature type="domain" description="Chitin-binding type-2" evidence="6">
    <location>
        <begin position="77"/>
        <end position="134"/>
    </location>
</feature>
<keyword evidence="3" id="KW-0677">Repeat</keyword>
<dbReference type="RefSeq" id="XP_016932058.3">
    <property type="nucleotide sequence ID" value="XM_017076569.3"/>
</dbReference>
<dbReference type="SUPFAM" id="SSF57625">
    <property type="entry name" value="Invertebrate chitin-binding proteins"/>
    <property type="match status" value="4"/>
</dbReference>
<evidence type="ECO:0000259" key="6">
    <source>
        <dbReference type="PROSITE" id="PS50940"/>
    </source>
</evidence>
<reference evidence="8" key="1">
    <citation type="submission" date="2025-08" db="UniProtKB">
        <authorList>
            <consortium name="RefSeq"/>
        </authorList>
    </citation>
    <scope>IDENTIFICATION</scope>
</reference>
<evidence type="ECO:0000256" key="5">
    <source>
        <dbReference type="ARBA" id="ARBA00023180"/>
    </source>
</evidence>
<keyword evidence="2" id="KW-0732">Signal</keyword>
<keyword evidence="5" id="KW-0325">Glycoprotein</keyword>
<evidence type="ECO:0000256" key="4">
    <source>
        <dbReference type="ARBA" id="ARBA00023157"/>
    </source>
</evidence>
<evidence type="ECO:0000256" key="2">
    <source>
        <dbReference type="ARBA" id="ARBA00022729"/>
    </source>
</evidence>
<dbReference type="Proteomes" id="UP001652628">
    <property type="component" value="Chromosome 3"/>
</dbReference>
<feature type="domain" description="Chitin-binding type-2" evidence="6">
    <location>
        <begin position="201"/>
        <end position="265"/>
    </location>
</feature>
<keyword evidence="4" id="KW-1015">Disulfide bond</keyword>
<gene>
    <name evidence="8" type="primary">LOC108011438</name>
</gene>
<evidence type="ECO:0000313" key="7">
    <source>
        <dbReference type="Proteomes" id="UP001652628"/>
    </source>
</evidence>
<keyword evidence="1" id="KW-0147">Chitin-binding</keyword>
<evidence type="ECO:0000256" key="3">
    <source>
        <dbReference type="ARBA" id="ARBA00022737"/>
    </source>
</evidence>
<proteinExistence type="predicted"/>
<dbReference type="GO" id="GO:0005576">
    <property type="term" value="C:extracellular region"/>
    <property type="evidence" value="ECO:0007669"/>
    <property type="project" value="InterPro"/>
</dbReference>
<dbReference type="InterPro" id="IPR051940">
    <property type="entry name" value="Chitin_bind-dev_reg"/>
</dbReference>
<protein>
    <submittedName>
        <fullName evidence="8">Peritrophin-48</fullName>
    </submittedName>
</protein>
<dbReference type="AlphaFoldDB" id="A0AB39ZE18"/>
<accession>A0AB39ZE18</accession>
<dbReference type="GeneID" id="108011438"/>
<feature type="domain" description="Chitin-binding type-2" evidence="6">
    <location>
        <begin position="137"/>
        <end position="185"/>
    </location>
</feature>
<keyword evidence="7" id="KW-1185">Reference proteome</keyword>
<name>A0AB39ZE18_DROSZ</name>
<dbReference type="InterPro" id="IPR002557">
    <property type="entry name" value="Chitin-bd_dom"/>
</dbReference>
<dbReference type="PROSITE" id="PS50940">
    <property type="entry name" value="CHIT_BIND_II"/>
    <property type="match status" value="5"/>
</dbReference>